<dbReference type="Proteomes" id="UP000463337">
    <property type="component" value="Unassembled WGS sequence"/>
</dbReference>
<reference evidence="1 2" key="1">
    <citation type="journal article" date="2019" name="Nat. Med.">
        <title>A library of human gut bacterial isolates paired with longitudinal multiomics data enables mechanistic microbiome research.</title>
        <authorList>
            <person name="Poyet M."/>
            <person name="Groussin M."/>
            <person name="Gibbons S.M."/>
            <person name="Avila-Pacheco J."/>
            <person name="Jiang X."/>
            <person name="Kearney S.M."/>
            <person name="Perrotta A.R."/>
            <person name="Berdy B."/>
            <person name="Zhao S."/>
            <person name="Lieberman T.D."/>
            <person name="Swanson P.K."/>
            <person name="Smith M."/>
            <person name="Roesemann S."/>
            <person name="Alexander J.E."/>
            <person name="Rich S.A."/>
            <person name="Livny J."/>
            <person name="Vlamakis H."/>
            <person name="Clish C."/>
            <person name="Bullock K."/>
            <person name="Deik A."/>
            <person name="Scott J."/>
            <person name="Pierce K.A."/>
            <person name="Xavier R.J."/>
            <person name="Alm E.J."/>
        </authorList>
    </citation>
    <scope>NUCLEOTIDE SEQUENCE [LARGE SCALE GENOMIC DNA]</scope>
    <source>
        <strain evidence="1 2">BIOML-A41</strain>
    </source>
</reference>
<evidence type="ECO:0000313" key="2">
    <source>
        <dbReference type="Proteomes" id="UP000463337"/>
    </source>
</evidence>
<sequence length="102" mass="12085">MTDNNQNKPQPEETIKEEVNFDETSPVVEDKEIRANMRHWPYLSFLNDGFKVSVNNLQGVPDEDPRKSMFQFYPPNLLFENQVAEKDREWVQHIRHGERIVG</sequence>
<evidence type="ECO:0000313" key="1">
    <source>
        <dbReference type="EMBL" id="MRY60806.1"/>
    </source>
</evidence>
<name>A0A7K0GNU8_PARDI</name>
<feature type="non-terminal residue" evidence="1">
    <location>
        <position position="102"/>
    </location>
</feature>
<dbReference type="AlphaFoldDB" id="A0A7K0GNU8"/>
<dbReference type="RefSeq" id="WP_154398437.1">
    <property type="nucleotide sequence ID" value="NZ_WKLT01000167.1"/>
</dbReference>
<organism evidence="1 2">
    <name type="scientific">Parabacteroides distasonis</name>
    <dbReference type="NCBI Taxonomy" id="823"/>
    <lineage>
        <taxon>Bacteria</taxon>
        <taxon>Pseudomonadati</taxon>
        <taxon>Bacteroidota</taxon>
        <taxon>Bacteroidia</taxon>
        <taxon>Bacteroidales</taxon>
        <taxon>Tannerellaceae</taxon>
        <taxon>Parabacteroides</taxon>
    </lineage>
</organism>
<comment type="caution">
    <text evidence="1">The sequence shown here is derived from an EMBL/GenBank/DDBJ whole genome shotgun (WGS) entry which is preliminary data.</text>
</comment>
<accession>A0A7K0GNU8</accession>
<proteinExistence type="predicted"/>
<dbReference type="EMBL" id="WKLT01000167">
    <property type="protein sequence ID" value="MRY60806.1"/>
    <property type="molecule type" value="Genomic_DNA"/>
</dbReference>
<protein>
    <submittedName>
        <fullName evidence="1">Uncharacterized protein</fullName>
    </submittedName>
</protein>
<gene>
    <name evidence="1" type="ORF">GKD59_23615</name>
</gene>